<feature type="region of interest" description="Disordered" evidence="9">
    <location>
        <begin position="1"/>
        <end position="44"/>
    </location>
</feature>
<feature type="compositionally biased region" description="Acidic residues" evidence="9">
    <location>
        <begin position="7"/>
        <end position="19"/>
    </location>
</feature>
<evidence type="ECO:0000256" key="8">
    <source>
        <dbReference type="ARBA" id="ARBA00023274"/>
    </source>
</evidence>
<evidence type="ECO:0000313" key="11">
    <source>
        <dbReference type="EMBL" id="CDP34293.1"/>
    </source>
</evidence>
<evidence type="ECO:0000256" key="1">
    <source>
        <dbReference type="ARBA" id="ARBA00004123"/>
    </source>
</evidence>
<reference evidence="11" key="2">
    <citation type="submission" date="2014-06" db="EMBL/GenBank/DDBJ databases">
        <title>The complete genome of Blastobotrys (Arxula) adeninivorans LS3 - a yeast of biotechnological interest.</title>
        <authorList>
            <person name="Kunze G."/>
            <person name="Gaillardin C."/>
            <person name="Czernicka M."/>
            <person name="Durrens P."/>
            <person name="Martin T."/>
            <person name="Boer E."/>
            <person name="Gabaldon T."/>
            <person name="Cruz J."/>
            <person name="Talla E."/>
            <person name="Marck C."/>
            <person name="Goffeau A."/>
            <person name="Barbe V."/>
            <person name="Baret P."/>
            <person name="Baronian K."/>
            <person name="Beier S."/>
            <person name="Bleykasten C."/>
            <person name="Bode R."/>
            <person name="Casaregola S."/>
            <person name="Despons L."/>
            <person name="Fairhead C."/>
            <person name="Giersberg M."/>
            <person name="Gierski P."/>
            <person name="Hahnel U."/>
            <person name="Hartmann A."/>
            <person name="Jankowska D."/>
            <person name="Jubin C."/>
            <person name="Jung P."/>
            <person name="Lafontaine I."/>
            <person name="Leh-Louis V."/>
            <person name="Lemaire M."/>
            <person name="Marcet-Houben M."/>
            <person name="Mascher M."/>
            <person name="Morel G."/>
            <person name="Richard G.-F."/>
            <person name="Riechen J."/>
            <person name="Sacerdot C."/>
            <person name="Sarkar A."/>
            <person name="Savel G."/>
            <person name="Schacherer J."/>
            <person name="Sherman D."/>
            <person name="Straub M.-L."/>
            <person name="Stein N."/>
            <person name="Thierry A."/>
            <person name="Trautwein-Schult A."/>
            <person name="Westhof E."/>
            <person name="Worch S."/>
            <person name="Dujon B."/>
            <person name="Souciet J.-L."/>
            <person name="Wincker P."/>
            <person name="Scholz U."/>
            <person name="Neuveglise N."/>
        </authorList>
    </citation>
    <scope>NUCLEOTIDE SEQUENCE</scope>
    <source>
        <strain evidence="11">LS3</strain>
    </source>
</reference>
<evidence type="ECO:0000256" key="2">
    <source>
        <dbReference type="ARBA" id="ARBA00005572"/>
    </source>
</evidence>
<dbReference type="Gene3D" id="1.10.246.90">
    <property type="entry name" value="Nop domain"/>
    <property type="match status" value="1"/>
</dbReference>
<dbReference type="InterPro" id="IPR042239">
    <property type="entry name" value="Nop_C"/>
</dbReference>
<dbReference type="Gene3D" id="1.10.287.4070">
    <property type="match status" value="1"/>
</dbReference>
<dbReference type="InterPro" id="IPR019175">
    <property type="entry name" value="Prp31_C"/>
</dbReference>
<keyword evidence="4" id="KW-0747">Spliceosome</keyword>
<dbReference type="GO" id="GO:0005687">
    <property type="term" value="C:U4 snRNP"/>
    <property type="evidence" value="ECO:0007669"/>
    <property type="project" value="TreeGrafter"/>
</dbReference>
<feature type="compositionally biased region" description="Basic and acidic residues" evidence="9">
    <location>
        <begin position="20"/>
        <end position="31"/>
    </location>
</feature>
<dbReference type="InterPro" id="IPR027105">
    <property type="entry name" value="Prp31"/>
</dbReference>
<dbReference type="SUPFAM" id="SSF89124">
    <property type="entry name" value="Nop domain"/>
    <property type="match status" value="1"/>
</dbReference>
<feature type="region of interest" description="Disordered" evidence="9">
    <location>
        <begin position="482"/>
        <end position="536"/>
    </location>
</feature>
<feature type="compositionally biased region" description="Polar residues" evidence="9">
    <location>
        <begin position="482"/>
        <end position="501"/>
    </location>
</feature>
<accession>A0A060T014</accession>
<dbReference type="Pfam" id="PF09785">
    <property type="entry name" value="Prp31_C"/>
    <property type="match status" value="1"/>
</dbReference>
<dbReference type="FunFam" id="1.10.246.90:FF:000002">
    <property type="entry name" value="U4/U6 small nuclear ribonucleoprotein Prp31"/>
    <property type="match status" value="1"/>
</dbReference>
<dbReference type="PANTHER" id="PTHR13904:SF0">
    <property type="entry name" value="U4_U6 SMALL NUCLEAR RIBONUCLEOPROTEIN PRP31"/>
    <property type="match status" value="1"/>
</dbReference>
<comment type="subcellular location">
    <subcellularLocation>
        <location evidence="1">Nucleus</location>
    </subcellularLocation>
</comment>
<feature type="domain" description="Nop" evidence="10">
    <location>
        <begin position="244"/>
        <end position="361"/>
    </location>
</feature>
<evidence type="ECO:0000259" key="10">
    <source>
        <dbReference type="PROSITE" id="PS51358"/>
    </source>
</evidence>
<dbReference type="PANTHER" id="PTHR13904">
    <property type="entry name" value="PRE-MRNA SPLICING FACTOR PRP31"/>
    <property type="match status" value="1"/>
</dbReference>
<reference evidence="11" key="1">
    <citation type="submission" date="2014-02" db="EMBL/GenBank/DDBJ databases">
        <authorList>
            <person name="Genoscope - CEA"/>
        </authorList>
    </citation>
    <scope>NUCLEOTIDE SEQUENCE</scope>
    <source>
        <strain evidence="11">LS3</strain>
    </source>
</reference>
<dbReference type="GO" id="GO:0071011">
    <property type="term" value="C:precatalytic spliceosome"/>
    <property type="evidence" value="ECO:0007669"/>
    <property type="project" value="TreeGrafter"/>
</dbReference>
<dbReference type="InterPro" id="IPR012976">
    <property type="entry name" value="NOSIC"/>
</dbReference>
<proteinExistence type="inferred from homology"/>
<dbReference type="PROSITE" id="PS51358">
    <property type="entry name" value="NOP"/>
    <property type="match status" value="1"/>
</dbReference>
<gene>
    <name evidence="11" type="ORF">GNLVRS02_ARAD1C09108g</name>
</gene>
<evidence type="ECO:0000256" key="3">
    <source>
        <dbReference type="ARBA" id="ARBA00022664"/>
    </source>
</evidence>
<dbReference type="PhylomeDB" id="A0A060T014"/>
<dbReference type="AlphaFoldDB" id="A0A060T014"/>
<organism evidence="11">
    <name type="scientific">Blastobotrys adeninivorans</name>
    <name type="common">Yeast</name>
    <name type="synonym">Arxula adeninivorans</name>
    <dbReference type="NCBI Taxonomy" id="409370"/>
    <lineage>
        <taxon>Eukaryota</taxon>
        <taxon>Fungi</taxon>
        <taxon>Dikarya</taxon>
        <taxon>Ascomycota</taxon>
        <taxon>Saccharomycotina</taxon>
        <taxon>Dipodascomycetes</taxon>
        <taxon>Dipodascales</taxon>
        <taxon>Trichomonascaceae</taxon>
        <taxon>Blastobotrys</taxon>
    </lineage>
</organism>
<keyword evidence="7" id="KW-0539">Nucleus</keyword>
<dbReference type="EMBL" id="HG937693">
    <property type="protein sequence ID" value="CDP34293.1"/>
    <property type="molecule type" value="Genomic_DNA"/>
</dbReference>
<dbReference type="GO" id="GO:0000244">
    <property type="term" value="P:spliceosomal tri-snRNP complex assembly"/>
    <property type="evidence" value="ECO:0007669"/>
    <property type="project" value="InterPro"/>
</dbReference>
<keyword evidence="5" id="KW-0694">RNA-binding</keyword>
<dbReference type="GO" id="GO:0046540">
    <property type="term" value="C:U4/U6 x U5 tri-snRNP complex"/>
    <property type="evidence" value="ECO:0007669"/>
    <property type="project" value="InterPro"/>
</dbReference>
<dbReference type="InterPro" id="IPR036070">
    <property type="entry name" value="Nop_dom_sf"/>
</dbReference>
<evidence type="ECO:0000256" key="6">
    <source>
        <dbReference type="ARBA" id="ARBA00023187"/>
    </source>
</evidence>
<dbReference type="InterPro" id="IPR002687">
    <property type="entry name" value="Nop_dom"/>
</dbReference>
<name>A0A060T014_BLAAD</name>
<evidence type="ECO:0000256" key="4">
    <source>
        <dbReference type="ARBA" id="ARBA00022728"/>
    </source>
</evidence>
<feature type="region of interest" description="Disordered" evidence="9">
    <location>
        <begin position="364"/>
        <end position="385"/>
    </location>
</feature>
<evidence type="ECO:0000256" key="9">
    <source>
        <dbReference type="SAM" id="MobiDB-lite"/>
    </source>
</evidence>
<protein>
    <submittedName>
        <fullName evidence="11">ARAD1C09108p</fullName>
    </submittedName>
</protein>
<dbReference type="SMART" id="SM00931">
    <property type="entry name" value="NOSIC"/>
    <property type="match status" value="1"/>
</dbReference>
<evidence type="ECO:0000256" key="7">
    <source>
        <dbReference type="ARBA" id="ARBA00023242"/>
    </source>
</evidence>
<keyword evidence="6" id="KW-0508">mRNA splicing</keyword>
<comment type="similarity">
    <text evidence="2">Belongs to the PRP31 family.</text>
</comment>
<keyword evidence="3" id="KW-0507">mRNA processing</keyword>
<dbReference type="Pfam" id="PF01798">
    <property type="entry name" value="Nop"/>
    <property type="match status" value="1"/>
</dbReference>
<dbReference type="GO" id="GO:0003723">
    <property type="term" value="F:RNA binding"/>
    <property type="evidence" value="ECO:0007669"/>
    <property type="project" value="UniProtKB-KW"/>
</dbReference>
<keyword evidence="8" id="KW-0687">Ribonucleoprotein</keyword>
<evidence type="ECO:0000256" key="5">
    <source>
        <dbReference type="ARBA" id="ARBA00022884"/>
    </source>
</evidence>
<sequence>MSLADDLIADLESDGEDLVENGKIDERPLERMDEDAPAEKDQALDQPAQFEQSAAKLREQMGPEMTAQDLADNIDLSRVNIQSVSQLMAKLYPILDRIKQDLDGKPSQIRGVNNPTYKLLVEANEYSVEIDNEVIVVHKFIKDLYSKRFAELEKLVLNPVDYTKTVKHIENNVEDLSGTRAETLKTFLPSATVMIITMAAYENRGQKLSEAELDQLRKGCDLLLELDDAKQLITLFVSKRLTVFAPNITQIISSHTAAQLIGFAGGIAGLAQTPSANLPSLGAKRQVSIGFGQTGVRQQGFLYHSELIQSMPPETRKQAMRIVSGKLVLAARVDMTNASTDGAQGLKWRKEINDKLEKLVEPPENKGTMALPVPEDKKSKKRGGKRIRKFKEQFQMTEFQKAQNRMAFGKDEEEYGQEGGFSAAKAGQIRSIQVDNKTRAKMSKGMQHRLQSLSSREPVSGLQSSLAFSSDQGIQLVAPQQPVNPSATASSNNRWFSSGVFSSIPPKKDPGEVTLGKHKMDQLAQPGAKAPKTDNN</sequence>